<reference evidence="2" key="1">
    <citation type="submission" date="2020-10" db="EMBL/GenBank/DDBJ databases">
        <authorList>
            <person name="Gilroy R."/>
        </authorList>
    </citation>
    <scope>NUCLEOTIDE SEQUENCE</scope>
    <source>
        <strain evidence="2">ChiSjej3B21-11622</strain>
    </source>
</reference>
<feature type="domain" description="Putative Se/S carrier protein-like" evidence="1">
    <location>
        <begin position="9"/>
        <end position="66"/>
    </location>
</feature>
<proteinExistence type="predicted"/>
<protein>
    <submittedName>
        <fullName evidence="2">DUF3343 domain-containing protein</fullName>
    </submittedName>
</protein>
<evidence type="ECO:0000313" key="2">
    <source>
        <dbReference type="EMBL" id="HIQ95936.1"/>
    </source>
</evidence>
<dbReference type="InterPro" id="IPR021778">
    <property type="entry name" value="Se/S_carrier-like"/>
</dbReference>
<dbReference type="EMBL" id="DVFT01000078">
    <property type="protein sequence ID" value="HIQ95936.1"/>
    <property type="molecule type" value="Genomic_DNA"/>
</dbReference>
<dbReference type="Proteomes" id="UP000886886">
    <property type="component" value="Unassembled WGS sequence"/>
</dbReference>
<name>A0A9D0ZU61_9FIRM</name>
<organism evidence="2 3">
    <name type="scientific">Candidatus Limivivens merdigallinarum</name>
    <dbReference type="NCBI Taxonomy" id="2840859"/>
    <lineage>
        <taxon>Bacteria</taxon>
        <taxon>Bacillati</taxon>
        <taxon>Bacillota</taxon>
        <taxon>Clostridia</taxon>
        <taxon>Lachnospirales</taxon>
        <taxon>Lachnospiraceae</taxon>
        <taxon>Lachnospiraceae incertae sedis</taxon>
        <taxon>Candidatus Limivivens</taxon>
    </lineage>
</organism>
<dbReference type="AlphaFoldDB" id="A0A9D0ZU61"/>
<evidence type="ECO:0000259" key="1">
    <source>
        <dbReference type="Pfam" id="PF11823"/>
    </source>
</evidence>
<evidence type="ECO:0000313" key="3">
    <source>
        <dbReference type="Proteomes" id="UP000886886"/>
    </source>
</evidence>
<sequence>MGRGELHIIAAFESTTLALKFEREAGELRIEGRLIPVPREIRAGCGLCFAAPIKEKEKMLSKAKGEEGISLYELSI</sequence>
<dbReference type="Pfam" id="PF11823">
    <property type="entry name" value="Se_S_carrier"/>
    <property type="match status" value="1"/>
</dbReference>
<gene>
    <name evidence="2" type="ORF">IAB26_05170</name>
</gene>
<comment type="caution">
    <text evidence="2">The sequence shown here is derived from an EMBL/GenBank/DDBJ whole genome shotgun (WGS) entry which is preliminary data.</text>
</comment>
<accession>A0A9D0ZU61</accession>
<reference evidence="2" key="2">
    <citation type="journal article" date="2021" name="PeerJ">
        <title>Extensive microbial diversity within the chicken gut microbiome revealed by metagenomics and culture.</title>
        <authorList>
            <person name="Gilroy R."/>
            <person name="Ravi A."/>
            <person name="Getino M."/>
            <person name="Pursley I."/>
            <person name="Horton D.L."/>
            <person name="Alikhan N.F."/>
            <person name="Baker D."/>
            <person name="Gharbi K."/>
            <person name="Hall N."/>
            <person name="Watson M."/>
            <person name="Adriaenssens E.M."/>
            <person name="Foster-Nyarko E."/>
            <person name="Jarju S."/>
            <person name="Secka A."/>
            <person name="Antonio M."/>
            <person name="Oren A."/>
            <person name="Chaudhuri R.R."/>
            <person name="La Ragione R."/>
            <person name="Hildebrand F."/>
            <person name="Pallen M.J."/>
        </authorList>
    </citation>
    <scope>NUCLEOTIDE SEQUENCE</scope>
    <source>
        <strain evidence="2">ChiSjej3B21-11622</strain>
    </source>
</reference>